<dbReference type="RefSeq" id="WP_345219152.1">
    <property type="nucleotide sequence ID" value="NZ_BAABGN010000027.1"/>
</dbReference>
<dbReference type="Gene3D" id="2.40.50.140">
    <property type="entry name" value="Nucleic acid-binding proteins"/>
    <property type="match status" value="1"/>
</dbReference>
<evidence type="ECO:0000256" key="1">
    <source>
        <dbReference type="ARBA" id="ARBA00023125"/>
    </source>
</evidence>
<dbReference type="InterPro" id="IPR000424">
    <property type="entry name" value="Primosome_PriB/ssb"/>
</dbReference>
<dbReference type="SUPFAM" id="SSF50249">
    <property type="entry name" value="Nucleic acid-binding proteins"/>
    <property type="match status" value="1"/>
</dbReference>
<evidence type="ECO:0000313" key="6">
    <source>
        <dbReference type="Proteomes" id="UP001500622"/>
    </source>
</evidence>
<feature type="region of interest" description="Disordered" evidence="4">
    <location>
        <begin position="110"/>
        <end position="179"/>
    </location>
</feature>
<dbReference type="InterPro" id="IPR011344">
    <property type="entry name" value="ssDNA-bd"/>
</dbReference>
<dbReference type="PANTHER" id="PTHR10302">
    <property type="entry name" value="SINGLE-STRANDED DNA-BINDING PROTEIN"/>
    <property type="match status" value="1"/>
</dbReference>
<protein>
    <recommendedName>
        <fullName evidence="3">Single-stranded DNA-binding protein</fullName>
    </recommendedName>
</protein>
<keyword evidence="6" id="KW-1185">Reference proteome</keyword>
<dbReference type="Pfam" id="PF00436">
    <property type="entry name" value="SSB"/>
    <property type="match status" value="1"/>
</dbReference>
<evidence type="ECO:0000256" key="3">
    <source>
        <dbReference type="RuleBase" id="RU000524"/>
    </source>
</evidence>
<evidence type="ECO:0000256" key="4">
    <source>
        <dbReference type="SAM" id="MobiDB-lite"/>
    </source>
</evidence>
<dbReference type="PANTHER" id="PTHR10302:SF0">
    <property type="entry name" value="SINGLE-STRANDED DNA-BINDING PROTEIN, MITOCHONDRIAL"/>
    <property type="match status" value="1"/>
</dbReference>
<accession>A0ABP8LQ44</accession>
<reference evidence="6" key="1">
    <citation type="journal article" date="2019" name="Int. J. Syst. Evol. Microbiol.">
        <title>The Global Catalogue of Microorganisms (GCM) 10K type strain sequencing project: providing services to taxonomists for standard genome sequencing and annotation.</title>
        <authorList>
            <consortium name="The Broad Institute Genomics Platform"/>
            <consortium name="The Broad Institute Genome Sequencing Center for Infectious Disease"/>
            <person name="Wu L."/>
            <person name="Ma J."/>
        </authorList>
    </citation>
    <scope>NUCLEOTIDE SEQUENCE [LARGE SCALE GENOMIC DNA]</scope>
    <source>
        <strain evidence="6">JCM 17810</strain>
    </source>
</reference>
<organism evidence="5 6">
    <name type="scientific">Georgenia halophila</name>
    <dbReference type="NCBI Taxonomy" id="620889"/>
    <lineage>
        <taxon>Bacteria</taxon>
        <taxon>Bacillati</taxon>
        <taxon>Actinomycetota</taxon>
        <taxon>Actinomycetes</taxon>
        <taxon>Micrococcales</taxon>
        <taxon>Bogoriellaceae</taxon>
        <taxon>Georgenia</taxon>
    </lineage>
</organism>
<gene>
    <name evidence="5" type="ORF">GCM10023169_41020</name>
</gene>
<feature type="compositionally biased region" description="Acidic residues" evidence="4">
    <location>
        <begin position="166"/>
        <end position="179"/>
    </location>
</feature>
<dbReference type="InterPro" id="IPR012340">
    <property type="entry name" value="NA-bd_OB-fold"/>
</dbReference>
<dbReference type="CDD" id="cd04496">
    <property type="entry name" value="SSB_OBF"/>
    <property type="match status" value="1"/>
</dbReference>
<sequence>MNEIQVCVSGWMGGDPVRQVVSNGRSYARFRVASTPRYYERATDTYRDGPTQWFTVKVWNELGENVIASMGKGQPVVLRGTLSTDTWEGENGERSTSVVTANAIGHDLRAGTSKFTRTVRSSSSEGGDSPGEGDGTAAGAESGTGVTASDDDGALTGPDGARYEAEVLEDDLEAEPAGV</sequence>
<dbReference type="EMBL" id="BAABGN010000027">
    <property type="protein sequence ID" value="GAA4433987.1"/>
    <property type="molecule type" value="Genomic_DNA"/>
</dbReference>
<proteinExistence type="predicted"/>
<dbReference type="Proteomes" id="UP001500622">
    <property type="component" value="Unassembled WGS sequence"/>
</dbReference>
<keyword evidence="1 2" id="KW-0238">DNA-binding</keyword>
<evidence type="ECO:0000313" key="5">
    <source>
        <dbReference type="EMBL" id="GAA4433987.1"/>
    </source>
</evidence>
<dbReference type="NCBIfam" id="TIGR00621">
    <property type="entry name" value="ssb"/>
    <property type="match status" value="1"/>
</dbReference>
<evidence type="ECO:0000256" key="2">
    <source>
        <dbReference type="PROSITE-ProRule" id="PRU00252"/>
    </source>
</evidence>
<comment type="caution">
    <text evidence="5">The sequence shown here is derived from an EMBL/GenBank/DDBJ whole genome shotgun (WGS) entry which is preliminary data.</text>
</comment>
<name>A0ABP8LQ44_9MICO</name>
<dbReference type="PROSITE" id="PS50935">
    <property type="entry name" value="SSB"/>
    <property type="match status" value="1"/>
</dbReference>